<protein>
    <recommendedName>
        <fullName evidence="7">tRNA (34-2'-O)-methyltransferase regulator WDR6</fullName>
    </recommendedName>
    <alternativeName>
        <fullName evidence="8">WD repeat-containing protein 6</fullName>
    </alternativeName>
</protein>
<comment type="similarity">
    <text evidence="6">Belongs to the WD repeat WDR6 family.</text>
</comment>
<evidence type="ECO:0000256" key="11">
    <source>
        <dbReference type="PROSITE-ProRule" id="PRU00221"/>
    </source>
</evidence>
<keyword evidence="4" id="KW-0819">tRNA processing</keyword>
<dbReference type="GO" id="GO:0005737">
    <property type="term" value="C:cytoplasm"/>
    <property type="evidence" value="ECO:0007669"/>
    <property type="project" value="UniProtKB-SubCell"/>
</dbReference>
<feature type="repeat" description="WD" evidence="11">
    <location>
        <begin position="200"/>
        <end position="233"/>
    </location>
</feature>
<dbReference type="PANTHER" id="PTHR14344">
    <property type="entry name" value="WD REPEAT PROTEIN"/>
    <property type="match status" value="1"/>
</dbReference>
<keyword evidence="5" id="KW-0677">Repeat</keyword>
<keyword evidence="3 11" id="KW-0853">WD repeat</keyword>
<keyword evidence="13" id="KW-1185">Reference proteome</keyword>
<dbReference type="SUPFAM" id="SSF50978">
    <property type="entry name" value="WD40 repeat-like"/>
    <property type="match status" value="3"/>
</dbReference>
<gene>
    <name evidence="12" type="ORF">chiPu_0019007</name>
</gene>
<evidence type="ECO:0000313" key="12">
    <source>
        <dbReference type="EMBL" id="GCC20447.1"/>
    </source>
</evidence>
<dbReference type="InterPro" id="IPR015943">
    <property type="entry name" value="WD40/YVTN_repeat-like_dom_sf"/>
</dbReference>
<keyword evidence="2" id="KW-0963">Cytoplasm</keyword>
<evidence type="ECO:0000256" key="1">
    <source>
        <dbReference type="ARBA" id="ARBA00004496"/>
    </source>
</evidence>
<evidence type="ECO:0000256" key="9">
    <source>
        <dbReference type="ARBA" id="ARBA00045751"/>
    </source>
</evidence>
<dbReference type="InterPro" id="IPR001680">
    <property type="entry name" value="WD40_rpt"/>
</dbReference>
<proteinExistence type="inferred from homology"/>
<dbReference type="OMA" id="IIVWSCF"/>
<evidence type="ECO:0000256" key="5">
    <source>
        <dbReference type="ARBA" id="ARBA00022737"/>
    </source>
</evidence>
<sequence>KMQCESVSLLSPITALQFVGDMLLSGEGASVNLYTLNSANGYERKLSCNVLQNYCVHGIKPWPLHVQTGSSRLAVFGAKGLIVLELESCAREPKLQRIGQLHELHDWIWDLQWLDSDCESNLYFGLALGHNSVVLCDYKARRTLREVHCDVKCILYSACFVGHNWDELILISGTVFNQLVLWRMEGPTNEDGRVQTERRISGHSGVIFSIHYLEKNGVLASASDDRSIRLWEVGNLHQALNGGDGEVDSVQCLLRLYGHQSRVWSVQLMEDCIISIGEDSACIVWNYDGDIIDCFKGHKGRSVRALAVNEDKGWLVTGGADSGIRLWKIQGKKAEGMAITQLKCGEIGKMGTPKALTLADPTLLLVLTDAGSIYSYCLASGQWKLITEDASYQSYGLLAVRRLGNGCVVCAVGNIDGWVKIFTLSEPVEMLENRVHRGKVHSLGWASQEEQTPDECHLFSSGADGIMIWRVVSCKGDRVVSVAEKCRYLLPLCKHRWHTSVVFLSEAHLLVCGDRRGSLLLYPCAGRDRDEQRRLSEGSVDVVVSDDTAGGYRQGRFLPGSPGIVGQADCEGPLSILPGLHGKLGVTSVLFHDGFIYSTGRDGYYRQLTVEDKKLKLLRSQRTCKGMDWIERLLVTPQGDLLVLGFHSTNFVLWNAKTSEKFLCIPCGGGHRSWSYCNSPASESFAYIKSGDIFICQGNSGDCSRTVIKECMHGRELTCVRFVKRLESSAAGPISIMATGSEDTTVNILAVYESSGHVSKLTTIDDHISSVRTIAVTGSCRAGNGDSSSFVLFSAGGRAELQSYCLLIQHVDGGAPLSCQVEHLASHRLAEDWEHKKNRHRMLKMDPETRYMSIVVVDTEANFRTASISLCHFLAAACSDGSVRLFLIDECKRKITLLAESFYHQRCVLKLQTFTFQPATRGRRVFLCSAATDGRIVFWDISGTIEKAKMATTLPEGGCRLWVLEVPCLVLNAHQCGVNGLHIRCLDPGRYLLASGGDDNAVRVWTIAVRAAGSEDSAASVEASEGQYVDAGVSVQVTEGLRVVSAHAAHVTGVKVLSPRLLASVSIDQRMTHWELSDRGLRFLDSTCCHVADVADMENWKCANSGTHLYALCGHGLQILRYQQERTLVRAKEGADLFCLQKPKKNGLPSIHKGEEFAFDNKKAPEKKLLSSDHSKPLKPSSCTAPCVKVSKRNTIKDIAPWVGTSLLDTPFNAIPQSLEPLPCHTSAQHQLPHGTIRHWCGSAKDFTEDNFGGNQDGHKGVGSKAAQIRASPRETTMAEALVIQRSGKDSWSQRRLRSKLRGGIKLPPVQCISSLSFTRNFTFSFFELPHYQSQQYRAQRTLMSNIFMNEPLGTAKTKRISPSTK</sequence>
<evidence type="ECO:0000256" key="6">
    <source>
        <dbReference type="ARBA" id="ARBA00038255"/>
    </source>
</evidence>
<comment type="function">
    <text evidence="9">Together with methyltransferase FTSJ1, methylates the 2'-O-ribose of nucleotides at position 34 of the tRNA anticodon loop of substrate tRNAs. Required for the correct positioning of the substrate tRNA for methylation. Required to suppress amino acid starvation-induced autophagy. Enhances the STK11/LKB1-induced cell growth suppression activity.</text>
</comment>
<dbReference type="GO" id="GO:0030488">
    <property type="term" value="P:tRNA methylation"/>
    <property type="evidence" value="ECO:0007669"/>
    <property type="project" value="TreeGrafter"/>
</dbReference>
<dbReference type="PANTHER" id="PTHR14344:SF3">
    <property type="entry name" value="WD REPEAT-CONTAINING PROTEIN 6"/>
    <property type="match status" value="1"/>
</dbReference>
<evidence type="ECO:0000256" key="8">
    <source>
        <dbReference type="ARBA" id="ARBA00041816"/>
    </source>
</evidence>
<name>A0A401RQG0_CHIPU</name>
<dbReference type="PROSITE" id="PS50082">
    <property type="entry name" value="WD_REPEATS_2"/>
    <property type="match status" value="2"/>
</dbReference>
<dbReference type="Gene3D" id="2.130.10.10">
    <property type="entry name" value="YVTN repeat-like/Quinoprotein amine dehydrogenase"/>
    <property type="match status" value="4"/>
</dbReference>
<feature type="repeat" description="WD" evidence="11">
    <location>
        <begin position="303"/>
        <end position="337"/>
    </location>
</feature>
<dbReference type="SMART" id="SM00320">
    <property type="entry name" value="WD40"/>
    <property type="match status" value="10"/>
</dbReference>
<comment type="subcellular location">
    <subcellularLocation>
        <location evidence="1">Cytoplasm</location>
    </subcellularLocation>
</comment>
<evidence type="ECO:0000256" key="2">
    <source>
        <dbReference type="ARBA" id="ARBA00022490"/>
    </source>
</evidence>
<evidence type="ECO:0000256" key="3">
    <source>
        <dbReference type="ARBA" id="ARBA00022574"/>
    </source>
</evidence>
<dbReference type="InterPro" id="IPR036322">
    <property type="entry name" value="WD40_repeat_dom_sf"/>
</dbReference>
<dbReference type="EMBL" id="BEZZ01001779">
    <property type="protein sequence ID" value="GCC20447.1"/>
    <property type="molecule type" value="Genomic_DNA"/>
</dbReference>
<dbReference type="PROSITE" id="PS50294">
    <property type="entry name" value="WD_REPEATS_REGION"/>
    <property type="match status" value="1"/>
</dbReference>
<evidence type="ECO:0000256" key="10">
    <source>
        <dbReference type="ARBA" id="ARBA00047056"/>
    </source>
</evidence>
<organism evidence="12 13">
    <name type="scientific">Chiloscyllium punctatum</name>
    <name type="common">Brownbanded bambooshark</name>
    <name type="synonym">Hemiscyllium punctatum</name>
    <dbReference type="NCBI Taxonomy" id="137246"/>
    <lineage>
        <taxon>Eukaryota</taxon>
        <taxon>Metazoa</taxon>
        <taxon>Chordata</taxon>
        <taxon>Craniata</taxon>
        <taxon>Vertebrata</taxon>
        <taxon>Chondrichthyes</taxon>
        <taxon>Elasmobranchii</taxon>
        <taxon>Galeomorphii</taxon>
        <taxon>Galeoidea</taxon>
        <taxon>Orectolobiformes</taxon>
        <taxon>Hemiscylliidae</taxon>
        <taxon>Chiloscyllium</taxon>
    </lineage>
</organism>
<evidence type="ECO:0000256" key="7">
    <source>
        <dbReference type="ARBA" id="ARBA00040154"/>
    </source>
</evidence>
<dbReference type="InterPro" id="IPR051973">
    <property type="entry name" value="tRNA_Anticodon_Mtase-Reg"/>
</dbReference>
<reference evidence="12 13" key="1">
    <citation type="journal article" date="2018" name="Nat. Ecol. Evol.">
        <title>Shark genomes provide insights into elasmobranch evolution and the origin of vertebrates.</title>
        <authorList>
            <person name="Hara Y"/>
            <person name="Yamaguchi K"/>
            <person name="Onimaru K"/>
            <person name="Kadota M"/>
            <person name="Koyanagi M"/>
            <person name="Keeley SD"/>
            <person name="Tatsumi K"/>
            <person name="Tanaka K"/>
            <person name="Motone F"/>
            <person name="Kageyama Y"/>
            <person name="Nozu R"/>
            <person name="Adachi N"/>
            <person name="Nishimura O"/>
            <person name="Nakagawa R"/>
            <person name="Tanegashima C"/>
            <person name="Kiyatake I"/>
            <person name="Matsumoto R"/>
            <person name="Murakumo K"/>
            <person name="Nishida K"/>
            <person name="Terakita A"/>
            <person name="Kuratani S"/>
            <person name="Sato K"/>
            <person name="Hyodo S Kuraku.S."/>
        </authorList>
    </citation>
    <scope>NUCLEOTIDE SEQUENCE [LARGE SCALE GENOMIC DNA]</scope>
</reference>
<dbReference type="SUPFAM" id="SSF50969">
    <property type="entry name" value="YVTN repeat-like/Quinoprotein amine dehydrogenase"/>
    <property type="match status" value="1"/>
</dbReference>
<dbReference type="OrthoDB" id="5594999at2759"/>
<accession>A0A401RQG0</accession>
<feature type="non-terminal residue" evidence="12">
    <location>
        <position position="1"/>
    </location>
</feature>
<dbReference type="InterPro" id="IPR019775">
    <property type="entry name" value="WD40_repeat_CS"/>
</dbReference>
<comment type="subunit">
    <text evidence="10">Interacts with FTSJ1; the interaction is direct, and required for 2'-O-methylation of position 34 in substrate tRNAs. Interacts with IRS4. Interacts with STK11/LKB1.</text>
</comment>
<evidence type="ECO:0000313" key="13">
    <source>
        <dbReference type="Proteomes" id="UP000287033"/>
    </source>
</evidence>
<dbReference type="PROSITE" id="PS00678">
    <property type="entry name" value="WD_REPEATS_1"/>
    <property type="match status" value="1"/>
</dbReference>
<evidence type="ECO:0000256" key="4">
    <source>
        <dbReference type="ARBA" id="ARBA00022694"/>
    </source>
</evidence>
<dbReference type="InterPro" id="IPR011044">
    <property type="entry name" value="Quino_amine_DH_bsu"/>
</dbReference>
<dbReference type="Pfam" id="PF00400">
    <property type="entry name" value="WD40"/>
    <property type="match status" value="3"/>
</dbReference>
<comment type="caution">
    <text evidence="12">The sequence shown here is derived from an EMBL/GenBank/DDBJ whole genome shotgun (WGS) entry which is preliminary data.</text>
</comment>
<dbReference type="Proteomes" id="UP000287033">
    <property type="component" value="Unassembled WGS sequence"/>
</dbReference>
<dbReference type="STRING" id="137246.A0A401RQG0"/>